<dbReference type="Gene3D" id="3.30.565.40">
    <property type="entry name" value="Fervidobacterium nodosum Rt17-B1 like"/>
    <property type="match status" value="1"/>
</dbReference>
<dbReference type="Pfam" id="PF11738">
    <property type="entry name" value="DUF3298"/>
    <property type="match status" value="1"/>
</dbReference>
<keyword evidence="3" id="KW-1185">Reference proteome</keyword>
<accession>A0A1H1QK50</accession>
<name>A0A1H1QK50_9PSED</name>
<protein>
    <recommendedName>
        <fullName evidence="1">DUF3298 domain-containing protein</fullName>
    </recommendedName>
</protein>
<dbReference type="Gene3D" id="3.90.640.20">
    <property type="entry name" value="Heat-shock cognate protein, ATPase"/>
    <property type="match status" value="1"/>
</dbReference>
<proteinExistence type="predicted"/>
<dbReference type="GeneID" id="300205987"/>
<organism evidence="2 3">
    <name type="scientific">Pseudomonas asplenii</name>
    <dbReference type="NCBI Taxonomy" id="53407"/>
    <lineage>
        <taxon>Bacteria</taxon>
        <taxon>Pseudomonadati</taxon>
        <taxon>Pseudomonadota</taxon>
        <taxon>Gammaproteobacteria</taxon>
        <taxon>Pseudomonadales</taxon>
        <taxon>Pseudomonadaceae</taxon>
        <taxon>Pseudomonas</taxon>
    </lineage>
</organism>
<reference evidence="3" key="1">
    <citation type="submission" date="2016-10" db="EMBL/GenBank/DDBJ databases">
        <authorList>
            <person name="Varghese N."/>
            <person name="Submissions S."/>
        </authorList>
    </citation>
    <scope>NUCLEOTIDE SEQUENCE [LARGE SCALE GENOMIC DNA]</scope>
    <source>
        <strain evidence="3">ATCC 23835</strain>
    </source>
</reference>
<dbReference type="PROSITE" id="PS51257">
    <property type="entry name" value="PROKAR_LIPOPROTEIN"/>
    <property type="match status" value="1"/>
</dbReference>
<dbReference type="RefSeq" id="WP_090202690.1">
    <property type="nucleotide sequence ID" value="NZ_LT629777.1"/>
</dbReference>
<gene>
    <name evidence="2" type="ORF">SAMN05216598_0957</name>
</gene>
<dbReference type="InterPro" id="IPR021729">
    <property type="entry name" value="DUF3298"/>
</dbReference>
<evidence type="ECO:0000259" key="1">
    <source>
        <dbReference type="Pfam" id="PF11738"/>
    </source>
</evidence>
<evidence type="ECO:0000313" key="3">
    <source>
        <dbReference type="Proteomes" id="UP000199524"/>
    </source>
</evidence>
<dbReference type="Proteomes" id="UP000199524">
    <property type="component" value="Chromosome I"/>
</dbReference>
<dbReference type="EMBL" id="LT629777">
    <property type="protein sequence ID" value="SDS23871.1"/>
    <property type="molecule type" value="Genomic_DNA"/>
</dbReference>
<evidence type="ECO:0000313" key="2">
    <source>
        <dbReference type="EMBL" id="SDS23871.1"/>
    </source>
</evidence>
<dbReference type="InterPro" id="IPR037126">
    <property type="entry name" value="PdaC/RsiV-like_sf"/>
</dbReference>
<sequence length="246" mass="27549">MSFLKITSLTCIALTLGACQSLFQPATQKPLEFKRDAWEQVKPGCNDPDCPLVNIDTVHAPSEPQLDALIERSLLQMTRTSPDTPLPASLKAYQDQFLATSASRQGSYLQAKVLEQHDGLVIIELISYLDQGGPQGMPGRGFINWSRQDHKALSLQDMLLPGQEEAFWKRVKVAHNSWQISNRADQDFIRTWPFQKTPNIALTSDGVLLKYNVLTIAPYALGTIELKVDYSRLNGILKPELFPARK</sequence>
<dbReference type="AlphaFoldDB" id="A0A1H1QK50"/>
<feature type="domain" description="DUF3298" evidence="1">
    <location>
        <begin position="157"/>
        <end position="231"/>
    </location>
</feature>